<keyword evidence="5" id="KW-1185">Reference proteome</keyword>
<reference evidence="4 5" key="1">
    <citation type="submission" date="2017-05" db="EMBL/GenBank/DDBJ databases">
        <authorList>
            <person name="Varghese N."/>
            <person name="Submissions S."/>
        </authorList>
    </citation>
    <scope>NUCLEOTIDE SEQUENCE [LARGE SCALE GENOMIC DNA]</scope>
    <source>
        <strain evidence="4 5">DSM 15949</strain>
    </source>
</reference>
<dbReference type="InterPro" id="IPR045179">
    <property type="entry name" value="YgfZ/GcvT"/>
</dbReference>
<dbReference type="Proteomes" id="UP001157914">
    <property type="component" value="Unassembled WGS sequence"/>
</dbReference>
<dbReference type="PANTHER" id="PTHR22602:SF0">
    <property type="entry name" value="TRANSFERASE CAF17, MITOCHONDRIAL-RELATED"/>
    <property type="match status" value="1"/>
</dbReference>
<sequence>MTLALLPNRAVIRVGGPEAQHFLQNLVTSDIDSVSDTSGGYGALLTPQGKIQFDFLIYKSGGTYLIDTPRETASDLLKRLTFYRLRSKVDLELADDTLAVLALWGSDKDVASALVSVADPRLEDLGRRIVGPADAIAEELGTAPEGPEAYHAHRIALGVPEGLEDYAYSEIFPHDAGLDQLNGVSFSKGCYVGQEVVSRVHHRGTARKRFVLVESAENLPAMGTDVTADGKSIGTSGSSTALGDVHKGLALLRLDKAKAALDNGTPLFCGAAPVSVSLPAWAGFGWPQDAAAE</sequence>
<organism evidence="4 5">
    <name type="scientific">Roseibium denhamense</name>
    <dbReference type="NCBI Taxonomy" id="76305"/>
    <lineage>
        <taxon>Bacteria</taxon>
        <taxon>Pseudomonadati</taxon>
        <taxon>Pseudomonadota</taxon>
        <taxon>Alphaproteobacteria</taxon>
        <taxon>Hyphomicrobiales</taxon>
        <taxon>Stappiaceae</taxon>
        <taxon>Roseibium</taxon>
    </lineage>
</organism>
<dbReference type="Pfam" id="PF01571">
    <property type="entry name" value="GCV_T"/>
    <property type="match status" value="1"/>
</dbReference>
<evidence type="ECO:0000259" key="2">
    <source>
        <dbReference type="Pfam" id="PF01571"/>
    </source>
</evidence>
<name>A0ABY1P3V0_9HYPH</name>
<dbReference type="Gene3D" id="3.30.1360.120">
    <property type="entry name" value="Probable tRNA modification gtpase trme, domain 1"/>
    <property type="match status" value="2"/>
</dbReference>
<dbReference type="Pfam" id="PF25455">
    <property type="entry name" value="Beta-barrel_CAF17_C"/>
    <property type="match status" value="1"/>
</dbReference>
<evidence type="ECO:0000313" key="4">
    <source>
        <dbReference type="EMBL" id="SMP25721.1"/>
    </source>
</evidence>
<comment type="caution">
    <text evidence="4">The sequence shown here is derived from an EMBL/GenBank/DDBJ whole genome shotgun (WGS) entry which is preliminary data.</text>
</comment>
<dbReference type="InterPro" id="IPR027266">
    <property type="entry name" value="TrmE/GcvT-like"/>
</dbReference>
<feature type="domain" description="CAF17 C-terminal" evidence="3">
    <location>
        <begin position="207"/>
        <end position="283"/>
    </location>
</feature>
<dbReference type="EMBL" id="FXTT01000003">
    <property type="protein sequence ID" value="SMP25721.1"/>
    <property type="molecule type" value="Genomic_DNA"/>
</dbReference>
<protein>
    <recommendedName>
        <fullName evidence="6">Folate-binding protein</fullName>
    </recommendedName>
</protein>
<feature type="domain" description="GCVT N-terminal" evidence="2">
    <location>
        <begin position="12"/>
        <end position="107"/>
    </location>
</feature>
<evidence type="ECO:0008006" key="6">
    <source>
        <dbReference type="Google" id="ProtNLM"/>
    </source>
</evidence>
<evidence type="ECO:0000256" key="1">
    <source>
        <dbReference type="ARBA" id="ARBA00022946"/>
    </source>
</evidence>
<dbReference type="InterPro" id="IPR017703">
    <property type="entry name" value="YgfZ/GCV_T_CS"/>
</dbReference>
<gene>
    <name evidence="4" type="ORF">SAMN06265374_2596</name>
</gene>
<dbReference type="RefSeq" id="WP_283404525.1">
    <property type="nucleotide sequence ID" value="NZ_BAAAEA010000002.1"/>
</dbReference>
<dbReference type="SUPFAM" id="SSF103025">
    <property type="entry name" value="Folate-binding domain"/>
    <property type="match status" value="1"/>
</dbReference>
<dbReference type="PIRSF" id="PIRSF006487">
    <property type="entry name" value="GcvT"/>
    <property type="match status" value="1"/>
</dbReference>
<dbReference type="InterPro" id="IPR006222">
    <property type="entry name" value="GCVT_N"/>
</dbReference>
<evidence type="ECO:0000313" key="5">
    <source>
        <dbReference type="Proteomes" id="UP001157914"/>
    </source>
</evidence>
<keyword evidence="1" id="KW-0809">Transit peptide</keyword>
<dbReference type="InterPro" id="IPR057460">
    <property type="entry name" value="CAF17_C"/>
</dbReference>
<accession>A0ABY1P3V0</accession>
<dbReference type="NCBIfam" id="TIGR03317">
    <property type="entry name" value="ygfZ_signature"/>
    <property type="match status" value="1"/>
</dbReference>
<evidence type="ECO:0000259" key="3">
    <source>
        <dbReference type="Pfam" id="PF25455"/>
    </source>
</evidence>
<dbReference type="PANTHER" id="PTHR22602">
    <property type="entry name" value="TRANSFERASE CAF17, MITOCHONDRIAL-RELATED"/>
    <property type="match status" value="1"/>
</dbReference>
<proteinExistence type="predicted"/>